<comment type="caution">
    <text evidence="1">The sequence shown here is derived from an EMBL/GenBank/DDBJ whole genome shotgun (WGS) entry which is preliminary data.</text>
</comment>
<dbReference type="EMBL" id="JACHMN010000002">
    <property type="protein sequence ID" value="MBB5869216.1"/>
    <property type="molecule type" value="Genomic_DNA"/>
</dbReference>
<name>A0A841BPI9_9ACTN</name>
<protein>
    <submittedName>
        <fullName evidence="1">Enamine deaminase RidA (YjgF/YER057c/UK114 family)</fullName>
    </submittedName>
</protein>
<keyword evidence="2" id="KW-1185">Reference proteome</keyword>
<accession>A0A841BPI9</accession>
<evidence type="ECO:0000313" key="2">
    <source>
        <dbReference type="Proteomes" id="UP000587527"/>
    </source>
</evidence>
<dbReference type="Proteomes" id="UP000587527">
    <property type="component" value="Unassembled WGS sequence"/>
</dbReference>
<evidence type="ECO:0000313" key="1">
    <source>
        <dbReference type="EMBL" id="MBB5869216.1"/>
    </source>
</evidence>
<dbReference type="RefSeq" id="WP_184835698.1">
    <property type="nucleotide sequence ID" value="NZ_JACHMN010000002.1"/>
</dbReference>
<dbReference type="SUPFAM" id="SSF55298">
    <property type="entry name" value="YjgF-like"/>
    <property type="match status" value="1"/>
</dbReference>
<dbReference type="InterPro" id="IPR035959">
    <property type="entry name" value="RutC-like_sf"/>
</dbReference>
<reference evidence="1 2" key="1">
    <citation type="submission" date="2020-08" db="EMBL/GenBank/DDBJ databases">
        <title>Sequencing the genomes of 1000 actinobacteria strains.</title>
        <authorList>
            <person name="Klenk H.-P."/>
        </authorList>
    </citation>
    <scope>NUCLEOTIDE SEQUENCE [LARGE SCALE GENOMIC DNA]</scope>
    <source>
        <strain evidence="1 2">DSM 45362</strain>
    </source>
</reference>
<sequence length="147" mass="15526">MPIIDRLASVSDLPDSHGYAHAVVASGPLAFIAGQVAMDADGNLVGADDIRAQTEQAMRNLEAILTTLGAGWADVARLGWYVLDTCLVDGTGLQVIRDVRDEFLRPALGDRVNPASTLIGVGGLFRPGYLVEVDAVVAVPERGRRSS</sequence>
<dbReference type="InterPro" id="IPR006175">
    <property type="entry name" value="YjgF/YER057c/UK114"/>
</dbReference>
<dbReference type="PANTHER" id="PTHR43857">
    <property type="entry name" value="BLR7761 PROTEIN"/>
    <property type="match status" value="1"/>
</dbReference>
<dbReference type="Pfam" id="PF01042">
    <property type="entry name" value="Ribonuc_L-PSP"/>
    <property type="match status" value="1"/>
</dbReference>
<proteinExistence type="predicted"/>
<organism evidence="1 2">
    <name type="scientific">Allocatelliglobosispora scoriae</name>
    <dbReference type="NCBI Taxonomy" id="643052"/>
    <lineage>
        <taxon>Bacteria</taxon>
        <taxon>Bacillati</taxon>
        <taxon>Actinomycetota</taxon>
        <taxon>Actinomycetes</taxon>
        <taxon>Micromonosporales</taxon>
        <taxon>Micromonosporaceae</taxon>
        <taxon>Allocatelliglobosispora</taxon>
    </lineage>
</organism>
<dbReference type="AlphaFoldDB" id="A0A841BPI9"/>
<dbReference type="CDD" id="cd00448">
    <property type="entry name" value="YjgF_YER057c_UK114_family"/>
    <property type="match status" value="1"/>
</dbReference>
<dbReference type="Gene3D" id="3.30.1330.40">
    <property type="entry name" value="RutC-like"/>
    <property type="match status" value="1"/>
</dbReference>
<gene>
    <name evidence="1" type="ORF">F4553_002595</name>
</gene>
<dbReference type="PANTHER" id="PTHR43857:SF1">
    <property type="entry name" value="YJGH FAMILY PROTEIN"/>
    <property type="match status" value="1"/>
</dbReference>